<dbReference type="SUPFAM" id="SSF82185">
    <property type="entry name" value="Histone H3 K4-specific methyltransferase SET7/9 N-terminal domain"/>
    <property type="match status" value="1"/>
</dbReference>
<evidence type="ECO:0000313" key="3">
    <source>
        <dbReference type="EMBL" id="RTR24683.1"/>
    </source>
</evidence>
<dbReference type="PANTHER" id="PTHR23084:SF256">
    <property type="entry name" value="CENTRAL APPARATUS ASSOCIATED PROTEIN C1A-18"/>
    <property type="match status" value="1"/>
</dbReference>
<evidence type="ECO:0000256" key="2">
    <source>
        <dbReference type="SAM" id="MobiDB-lite"/>
    </source>
</evidence>
<name>A0A3S0I4Q7_9PROT</name>
<proteinExistence type="predicted"/>
<dbReference type="Gene3D" id="2.20.110.10">
    <property type="entry name" value="Histone H3 K4-specific methyltransferase SET7/9 N-terminal domain"/>
    <property type="match status" value="1"/>
</dbReference>
<evidence type="ECO:0000313" key="4">
    <source>
        <dbReference type="Proteomes" id="UP000277007"/>
    </source>
</evidence>
<accession>A0A3S0I4Q7</accession>
<dbReference type="EMBL" id="RXMA01000001">
    <property type="protein sequence ID" value="RTR24683.1"/>
    <property type="molecule type" value="Genomic_DNA"/>
</dbReference>
<reference evidence="3 4" key="1">
    <citation type="submission" date="2018-12" db="EMBL/GenBank/DDBJ databases">
        <authorList>
            <person name="Yang Y."/>
        </authorList>
    </citation>
    <scope>NUCLEOTIDE SEQUENCE [LARGE SCALE GENOMIC DNA]</scope>
    <source>
        <strain evidence="3 4">L-25-5w-1</strain>
    </source>
</reference>
<dbReference type="InterPro" id="IPR003409">
    <property type="entry name" value="MORN"/>
</dbReference>
<evidence type="ECO:0008006" key="5">
    <source>
        <dbReference type="Google" id="ProtNLM"/>
    </source>
</evidence>
<dbReference type="AlphaFoldDB" id="A0A3S0I4Q7"/>
<dbReference type="SMART" id="SM00698">
    <property type="entry name" value="MORN"/>
    <property type="match status" value="3"/>
</dbReference>
<evidence type="ECO:0000256" key="1">
    <source>
        <dbReference type="ARBA" id="ARBA00022737"/>
    </source>
</evidence>
<dbReference type="Proteomes" id="UP000277007">
    <property type="component" value="Unassembled WGS sequence"/>
</dbReference>
<gene>
    <name evidence="3" type="ORF">EJ903_01930</name>
</gene>
<sequence>MPDLWAAAEAGRGANRWGRGMTRMMAVAVAWLGLVGPTHAVAGALPPGDYVAVGGAMIFDRPAVGAKGVASLAVGAAVTVLPSPTVGSWVKIRDAAGRIGYVTAGSLSDRWGEPPPPVAAQPRAAIEATPVAEPAANPKETTPAALSDAEAAAMEQRALEAADRAQRAAERARAGGDAGAWGHAFPNGDRYDGEWRTDPAQTQPRRAGLGAYRFANGARYDGEWVDDLMTGLGVMRYPDGGRFAGQFHNGQPEGWGVHRTADGGLTAGRWRAGVWVMD</sequence>
<feature type="region of interest" description="Disordered" evidence="2">
    <location>
        <begin position="159"/>
        <end position="202"/>
    </location>
</feature>
<keyword evidence="4" id="KW-1185">Reference proteome</keyword>
<comment type="caution">
    <text evidence="3">The sequence shown here is derived from an EMBL/GenBank/DDBJ whole genome shotgun (WGS) entry which is preliminary data.</text>
</comment>
<dbReference type="Pfam" id="PF02493">
    <property type="entry name" value="MORN"/>
    <property type="match status" value="2"/>
</dbReference>
<feature type="compositionally biased region" description="Basic and acidic residues" evidence="2">
    <location>
        <begin position="159"/>
        <end position="174"/>
    </location>
</feature>
<keyword evidence="1" id="KW-0677">Repeat</keyword>
<organism evidence="3 4">
    <name type="scientific">Azospirillum griseum</name>
    <dbReference type="NCBI Taxonomy" id="2496639"/>
    <lineage>
        <taxon>Bacteria</taxon>
        <taxon>Pseudomonadati</taxon>
        <taxon>Pseudomonadota</taxon>
        <taxon>Alphaproteobacteria</taxon>
        <taxon>Rhodospirillales</taxon>
        <taxon>Azospirillaceae</taxon>
        <taxon>Azospirillum</taxon>
    </lineage>
</organism>
<protein>
    <recommendedName>
        <fullName evidence="5">SH3 domain-containing protein</fullName>
    </recommendedName>
</protein>
<dbReference type="PANTHER" id="PTHR23084">
    <property type="entry name" value="PHOSPHATIDYLINOSITOL-4-PHOSPHATE 5-KINASE RELATED"/>
    <property type="match status" value="1"/>
</dbReference>